<gene>
    <name evidence="1" type="ORF">TPAB3V08_LOCUS13571</name>
</gene>
<evidence type="ECO:0000313" key="1">
    <source>
        <dbReference type="EMBL" id="CAG2066628.1"/>
    </source>
</evidence>
<keyword evidence="2" id="KW-1185">Reference proteome</keyword>
<comment type="caution">
    <text evidence="1">The sequence shown here is derived from an EMBL/GenBank/DDBJ whole genome shotgun (WGS) entry which is preliminary data.</text>
</comment>
<organism evidence="1 2">
    <name type="scientific">Timema podura</name>
    <name type="common">Walking stick</name>
    <dbReference type="NCBI Taxonomy" id="61482"/>
    <lineage>
        <taxon>Eukaryota</taxon>
        <taxon>Metazoa</taxon>
        <taxon>Ecdysozoa</taxon>
        <taxon>Arthropoda</taxon>
        <taxon>Hexapoda</taxon>
        <taxon>Insecta</taxon>
        <taxon>Pterygota</taxon>
        <taxon>Neoptera</taxon>
        <taxon>Polyneoptera</taxon>
        <taxon>Phasmatodea</taxon>
        <taxon>Timematodea</taxon>
        <taxon>Timematoidea</taxon>
        <taxon>Timematidae</taxon>
        <taxon>Timema</taxon>
    </lineage>
</organism>
<accession>A0ABN7PML7</accession>
<evidence type="ECO:0000313" key="2">
    <source>
        <dbReference type="Proteomes" id="UP001153148"/>
    </source>
</evidence>
<name>A0ABN7PML7_TIMPD</name>
<proteinExistence type="predicted"/>
<protein>
    <submittedName>
        <fullName evidence="1">Uncharacterized protein</fullName>
    </submittedName>
</protein>
<dbReference type="Proteomes" id="UP001153148">
    <property type="component" value="Unassembled WGS sequence"/>
</dbReference>
<reference evidence="1" key="1">
    <citation type="submission" date="2021-03" db="EMBL/GenBank/DDBJ databases">
        <authorList>
            <person name="Tran Van P."/>
        </authorList>
    </citation>
    <scope>NUCLEOTIDE SEQUENCE</scope>
</reference>
<feature type="non-terminal residue" evidence="1">
    <location>
        <position position="56"/>
    </location>
</feature>
<sequence>MRGLFRMFRAGSAAGGIMDLFPLLRYVAPSIGGYKEMKESTNEIYGFFKVRITIEV</sequence>
<dbReference type="EMBL" id="CAJPIN010056780">
    <property type="protein sequence ID" value="CAG2066628.1"/>
    <property type="molecule type" value="Genomic_DNA"/>
</dbReference>